<dbReference type="SMART" id="SM00449">
    <property type="entry name" value="SPRY"/>
    <property type="match status" value="1"/>
</dbReference>
<name>A0A8C9TZR3_SCLFO</name>
<feature type="domain" description="B30.2/SPRY" evidence="5">
    <location>
        <begin position="25"/>
        <end position="225"/>
    </location>
</feature>
<dbReference type="SMART" id="SM00589">
    <property type="entry name" value="PRY"/>
    <property type="match status" value="1"/>
</dbReference>
<dbReference type="GO" id="GO:0005737">
    <property type="term" value="C:cytoplasm"/>
    <property type="evidence" value="ECO:0007669"/>
    <property type="project" value="UniProtKB-ARBA"/>
</dbReference>
<organism evidence="6 7">
    <name type="scientific">Scleropages formosus</name>
    <name type="common">Asian bonytongue</name>
    <name type="synonym">Osteoglossum formosum</name>
    <dbReference type="NCBI Taxonomy" id="113540"/>
    <lineage>
        <taxon>Eukaryota</taxon>
        <taxon>Metazoa</taxon>
        <taxon>Chordata</taxon>
        <taxon>Craniata</taxon>
        <taxon>Vertebrata</taxon>
        <taxon>Euteleostomi</taxon>
        <taxon>Actinopterygii</taxon>
        <taxon>Neopterygii</taxon>
        <taxon>Teleostei</taxon>
        <taxon>Osteoglossocephala</taxon>
        <taxon>Osteoglossomorpha</taxon>
        <taxon>Osteoglossiformes</taxon>
        <taxon>Osteoglossidae</taxon>
        <taxon>Scleropages</taxon>
    </lineage>
</organism>
<proteinExistence type="predicted"/>
<dbReference type="Gene3D" id="2.60.120.920">
    <property type="match status" value="1"/>
</dbReference>
<dbReference type="OrthoDB" id="6270329at2759"/>
<keyword evidence="2" id="KW-0863">Zinc-finger</keyword>
<keyword evidence="3" id="KW-0862">Zinc</keyword>
<keyword evidence="1" id="KW-0479">Metal-binding</keyword>
<protein>
    <recommendedName>
        <fullName evidence="5">B30.2/SPRY domain-containing protein</fullName>
    </recommendedName>
</protein>
<dbReference type="InterPro" id="IPR013320">
    <property type="entry name" value="ConA-like_dom_sf"/>
</dbReference>
<dbReference type="PRINTS" id="PR01407">
    <property type="entry name" value="BUTYPHLNCDUF"/>
</dbReference>
<dbReference type="CDD" id="cd16040">
    <property type="entry name" value="SPRY_PRY_SNTX"/>
    <property type="match status" value="1"/>
</dbReference>
<evidence type="ECO:0000313" key="6">
    <source>
        <dbReference type="Ensembl" id="ENSSFOP00015059176.1"/>
    </source>
</evidence>
<evidence type="ECO:0000259" key="5">
    <source>
        <dbReference type="PROSITE" id="PS50188"/>
    </source>
</evidence>
<dbReference type="SUPFAM" id="SSF49899">
    <property type="entry name" value="Concanavalin A-like lectins/glucanases"/>
    <property type="match status" value="1"/>
</dbReference>
<reference evidence="6 7" key="1">
    <citation type="submission" date="2019-04" db="EMBL/GenBank/DDBJ databases">
        <authorList>
            <consortium name="Wellcome Sanger Institute Data Sharing"/>
        </authorList>
    </citation>
    <scope>NUCLEOTIDE SEQUENCE [LARGE SCALE GENOMIC DNA]</scope>
</reference>
<dbReference type="InterPro" id="IPR006574">
    <property type="entry name" value="PRY"/>
</dbReference>
<dbReference type="GO" id="GO:0008270">
    <property type="term" value="F:zinc ion binding"/>
    <property type="evidence" value="ECO:0007669"/>
    <property type="project" value="UniProtKB-KW"/>
</dbReference>
<dbReference type="InterPro" id="IPR001870">
    <property type="entry name" value="B30.2/SPRY"/>
</dbReference>
<dbReference type="PROSITE" id="PS50188">
    <property type="entry name" value="B302_SPRY"/>
    <property type="match status" value="1"/>
</dbReference>
<dbReference type="AlphaFoldDB" id="A0A8C9TZR3"/>
<sequence length="233" mass="26301">TQGRRGRGHTQDGTPRHPRQDLNPRPAFTYNSSLKFDNHLYACQLSLDPNTAHKHLSLSEEKRKASLEADQTYPSHPERFERLEQVLCVQGLLNGRFYWEAEWRSCWVSLGVAYKSMGRKGKGDDSRLGHNEQSWSLICSEGGYSAKHSGKLMDVPLPSTKPSRIGVYLDCPGGMLSFYSISSDTVKMLHSFRSTFTEPLYPAFGIGLEIKVGQSHRLDSWNEPSYVSLCQMA</sequence>
<dbReference type="GeneTree" id="ENSGT00940000162978"/>
<evidence type="ECO:0000256" key="2">
    <source>
        <dbReference type="ARBA" id="ARBA00022771"/>
    </source>
</evidence>
<keyword evidence="7" id="KW-1185">Reference proteome</keyword>
<evidence type="ECO:0000256" key="4">
    <source>
        <dbReference type="SAM" id="MobiDB-lite"/>
    </source>
</evidence>
<dbReference type="PANTHER" id="PTHR25465:SF14">
    <property type="entry name" value="E3 UBIQUITIN-PROTEIN LIGASE TRIM65"/>
    <property type="match status" value="1"/>
</dbReference>
<dbReference type="InterPro" id="IPR003879">
    <property type="entry name" value="Butyrophylin_SPRY"/>
</dbReference>
<evidence type="ECO:0000256" key="1">
    <source>
        <dbReference type="ARBA" id="ARBA00022723"/>
    </source>
</evidence>
<dbReference type="PANTHER" id="PTHR25465">
    <property type="entry name" value="B-BOX DOMAIN CONTAINING"/>
    <property type="match status" value="1"/>
</dbReference>
<dbReference type="Proteomes" id="UP000694397">
    <property type="component" value="Chromosome 1"/>
</dbReference>
<dbReference type="InterPro" id="IPR003877">
    <property type="entry name" value="SPRY_dom"/>
</dbReference>
<accession>A0A8C9TZR3</accession>
<evidence type="ECO:0000313" key="7">
    <source>
        <dbReference type="Proteomes" id="UP000694397"/>
    </source>
</evidence>
<dbReference type="Pfam" id="PF13765">
    <property type="entry name" value="PRY"/>
    <property type="match status" value="1"/>
</dbReference>
<reference evidence="6" key="2">
    <citation type="submission" date="2025-08" db="UniProtKB">
        <authorList>
            <consortium name="Ensembl"/>
        </authorList>
    </citation>
    <scope>IDENTIFICATION</scope>
</reference>
<reference evidence="6" key="3">
    <citation type="submission" date="2025-09" db="UniProtKB">
        <authorList>
            <consortium name="Ensembl"/>
        </authorList>
    </citation>
    <scope>IDENTIFICATION</scope>
</reference>
<feature type="region of interest" description="Disordered" evidence="4">
    <location>
        <begin position="1"/>
        <end position="26"/>
    </location>
</feature>
<dbReference type="InterPro" id="IPR051051">
    <property type="entry name" value="E3_ubiq-ligase_TRIM/RNF"/>
</dbReference>
<dbReference type="Pfam" id="PF00622">
    <property type="entry name" value="SPRY"/>
    <property type="match status" value="1"/>
</dbReference>
<evidence type="ECO:0000256" key="3">
    <source>
        <dbReference type="ARBA" id="ARBA00022833"/>
    </source>
</evidence>
<dbReference type="InterPro" id="IPR043136">
    <property type="entry name" value="B30.2/SPRY_sf"/>
</dbReference>
<dbReference type="Ensembl" id="ENSSFOT00015051318.1">
    <property type="protein sequence ID" value="ENSSFOP00015059176.1"/>
    <property type="gene ID" value="ENSSFOG00015024788.1"/>
</dbReference>